<keyword evidence="2" id="KW-0812">Transmembrane</keyword>
<organism evidence="5 6">
    <name type="scientific">Dioscorea zingiberensis</name>
    <dbReference type="NCBI Taxonomy" id="325984"/>
    <lineage>
        <taxon>Eukaryota</taxon>
        <taxon>Viridiplantae</taxon>
        <taxon>Streptophyta</taxon>
        <taxon>Embryophyta</taxon>
        <taxon>Tracheophyta</taxon>
        <taxon>Spermatophyta</taxon>
        <taxon>Magnoliopsida</taxon>
        <taxon>Liliopsida</taxon>
        <taxon>Dioscoreales</taxon>
        <taxon>Dioscoreaceae</taxon>
        <taxon>Dioscorea</taxon>
    </lineage>
</organism>
<feature type="chain" id="PRO_5039072296" description="DUF1664 domain-containing protein" evidence="3">
    <location>
        <begin position="23"/>
        <end position="354"/>
    </location>
</feature>
<keyword evidence="2" id="KW-1133">Transmembrane helix</keyword>
<evidence type="ECO:0000259" key="4">
    <source>
        <dbReference type="Pfam" id="PF07889"/>
    </source>
</evidence>
<keyword evidence="2" id="KW-0472">Membrane</keyword>
<feature type="signal peptide" evidence="3">
    <location>
        <begin position="1"/>
        <end position="22"/>
    </location>
</feature>
<feature type="compositionally biased region" description="Polar residues" evidence="1">
    <location>
        <begin position="262"/>
        <end position="280"/>
    </location>
</feature>
<evidence type="ECO:0000256" key="2">
    <source>
        <dbReference type="SAM" id="Phobius"/>
    </source>
</evidence>
<dbReference type="Pfam" id="PF07889">
    <property type="entry name" value="DUF1664"/>
    <property type="match status" value="1"/>
</dbReference>
<dbReference type="Proteomes" id="UP001085076">
    <property type="component" value="Miscellaneous, Linkage group lg06"/>
</dbReference>
<evidence type="ECO:0000256" key="1">
    <source>
        <dbReference type="SAM" id="MobiDB-lite"/>
    </source>
</evidence>
<evidence type="ECO:0000313" key="5">
    <source>
        <dbReference type="EMBL" id="KAJ0969214.1"/>
    </source>
</evidence>
<feature type="region of interest" description="Disordered" evidence="1">
    <location>
        <begin position="308"/>
        <end position="336"/>
    </location>
</feature>
<comment type="caution">
    <text evidence="5">The sequence shown here is derived from an EMBL/GenBank/DDBJ whole genome shotgun (WGS) entry which is preliminary data.</text>
</comment>
<proteinExistence type="predicted"/>
<gene>
    <name evidence="5" type="ORF">J5N97_022091</name>
</gene>
<name>A0A9D5HAA7_9LILI</name>
<keyword evidence="3" id="KW-0732">Signal</keyword>
<dbReference type="EMBL" id="JAGGNH010000006">
    <property type="protein sequence ID" value="KAJ0969214.1"/>
    <property type="molecule type" value="Genomic_DNA"/>
</dbReference>
<protein>
    <recommendedName>
        <fullName evidence="4">DUF1664 domain-containing protein</fullName>
    </recommendedName>
</protein>
<dbReference type="AlphaFoldDB" id="A0A9D5HAA7"/>
<feature type="compositionally biased region" description="Low complexity" evidence="1">
    <location>
        <begin position="319"/>
        <end position="334"/>
    </location>
</feature>
<reference evidence="5" key="2">
    <citation type="journal article" date="2022" name="Hortic Res">
        <title>The genome of Dioscorea zingiberensis sheds light on the biosynthesis, origin and evolution of the medicinally important diosgenin saponins.</title>
        <authorList>
            <person name="Li Y."/>
            <person name="Tan C."/>
            <person name="Li Z."/>
            <person name="Guo J."/>
            <person name="Li S."/>
            <person name="Chen X."/>
            <person name="Wang C."/>
            <person name="Dai X."/>
            <person name="Yang H."/>
            <person name="Song W."/>
            <person name="Hou L."/>
            <person name="Xu J."/>
            <person name="Tong Z."/>
            <person name="Xu A."/>
            <person name="Yuan X."/>
            <person name="Wang W."/>
            <person name="Yang Q."/>
            <person name="Chen L."/>
            <person name="Sun Z."/>
            <person name="Wang K."/>
            <person name="Pan B."/>
            <person name="Chen J."/>
            <person name="Bao Y."/>
            <person name="Liu F."/>
            <person name="Qi X."/>
            <person name="Gang D.R."/>
            <person name="Wen J."/>
            <person name="Li J."/>
        </authorList>
    </citation>
    <scope>NUCLEOTIDE SEQUENCE</scope>
    <source>
        <strain evidence="5">Dzin_1.0</strain>
    </source>
</reference>
<feature type="domain" description="DUF1664" evidence="4">
    <location>
        <begin position="94"/>
        <end position="215"/>
    </location>
</feature>
<dbReference type="OrthoDB" id="544175at2759"/>
<keyword evidence="6" id="KW-1185">Reference proteome</keyword>
<dbReference type="PANTHER" id="PTHR47289">
    <property type="entry name" value="TRANSCRIPTION FACTOR, PUTATIVE (DUF1664)-RELATED"/>
    <property type="match status" value="1"/>
</dbReference>
<accession>A0A9D5HAA7</accession>
<feature type="transmembrane region" description="Helical" evidence="2">
    <location>
        <begin position="96"/>
        <end position="114"/>
    </location>
</feature>
<evidence type="ECO:0000313" key="6">
    <source>
        <dbReference type="Proteomes" id="UP001085076"/>
    </source>
</evidence>
<sequence>MAAAIGKLTIIIGAGIVGTALAKEGHLFDVTGLFSGALKIVTRHLQKDKDNSSSTGKPHNDALLAQVNNLRQELQLLASSRSVTIITGIRSGSGAFTVKTVIVIGVVGYGYIWWKGWKISDMMFVTRRGFTDACSTVAKQLDLVSSSISAAKRHLSSRIDRVDCNLNESVELTAATKEEVSKLHGKLSGFHDEFESVHQAVQSLETKLGRIEGNQDFTTRGVYHLCQFVQGLEKSRNTDSIQVLPSSSVRALELPETKYVTRTESLPSPTQGPSSPSVSIETPKVLRPSRTVSVSGFKEIQEVSNGIITGDMRPTPHQGSTSAAPNGGSSSNSGRMGWKLPSIFPIIRTHSAAS</sequence>
<reference evidence="5" key="1">
    <citation type="submission" date="2021-03" db="EMBL/GenBank/DDBJ databases">
        <authorList>
            <person name="Li Z."/>
            <person name="Yang C."/>
        </authorList>
    </citation>
    <scope>NUCLEOTIDE SEQUENCE</scope>
    <source>
        <strain evidence="5">Dzin_1.0</strain>
        <tissue evidence="5">Leaf</tissue>
    </source>
</reference>
<evidence type="ECO:0000256" key="3">
    <source>
        <dbReference type="SAM" id="SignalP"/>
    </source>
</evidence>
<dbReference type="PANTHER" id="PTHR47289:SF2">
    <property type="entry name" value="TRANSCRIPTION FACTOR, PUTATIVE (DUF1664)-RELATED"/>
    <property type="match status" value="1"/>
</dbReference>
<feature type="region of interest" description="Disordered" evidence="1">
    <location>
        <begin position="260"/>
        <end position="284"/>
    </location>
</feature>
<dbReference type="InterPro" id="IPR012458">
    <property type="entry name" value="DUF1664"/>
</dbReference>